<protein>
    <submittedName>
        <fullName evidence="1">Uncharacterized protein</fullName>
    </submittedName>
</protein>
<sequence>MKEKARMNLLGFGTYRRTVMKHFTLQEMEDLHRSPLAQEFRVVAVKLQNRPGEDDVDLQDRPLPGWAHRELRERGTRIGDFLVRVLPYNIATGEPVPEEEIKRREADETWKRELRETEIALNELRLRPIEAPDGTTRPCGEDELNWLDEYVSQAISFREPGLRERAVELTDAYYQDGKVFTLERLLNLMLDYGEMMRLKEEQGLN</sequence>
<evidence type="ECO:0000313" key="2">
    <source>
        <dbReference type="Proteomes" id="UP000004956"/>
    </source>
</evidence>
<dbReference type="Proteomes" id="UP000004956">
    <property type="component" value="Unassembled WGS sequence"/>
</dbReference>
<comment type="caution">
    <text evidence="1">The sequence shown here is derived from an EMBL/GenBank/DDBJ whole genome shotgun (WGS) entry which is preliminary data.</text>
</comment>
<gene>
    <name evidence="1" type="ORF">HMPREF9440_00283</name>
</gene>
<dbReference type="PATRIC" id="fig|762967.3.peg.239"/>
<dbReference type="HOGENOM" id="CLU_1336949_0_0_4"/>
<dbReference type="AlphaFoldDB" id="H3KC33"/>
<reference evidence="1 2" key="1">
    <citation type="submission" date="2011-11" db="EMBL/GenBank/DDBJ databases">
        <authorList>
            <person name="Weinstock G."/>
            <person name="Sodergren E."/>
            <person name="Clifton S."/>
            <person name="Fulton L."/>
            <person name="Fulton B."/>
            <person name="Courtney L."/>
            <person name="Fronick C."/>
            <person name="Harrison M."/>
            <person name="Strong C."/>
            <person name="Farmer C."/>
            <person name="Delahaunty K."/>
            <person name="Markovic C."/>
            <person name="Hall O."/>
            <person name="Minx P."/>
            <person name="Tomlinson C."/>
            <person name="Mitreva M."/>
            <person name="Hou S."/>
            <person name="Chen J."/>
            <person name="Wollam A."/>
            <person name="Pepin K.H."/>
            <person name="Johnson M."/>
            <person name="Bhonagiri V."/>
            <person name="Zhang X."/>
            <person name="Suruliraj S."/>
            <person name="Warren W."/>
            <person name="Chinwalla A."/>
            <person name="Mardis E.R."/>
            <person name="Wilson R.K."/>
        </authorList>
    </citation>
    <scope>NUCLEOTIDE SEQUENCE [LARGE SCALE GENOMIC DNA]</scope>
    <source>
        <strain evidence="1 2">YIT 11816</strain>
    </source>
</reference>
<accession>H3KC33</accession>
<dbReference type="EMBL" id="AFBQ01000034">
    <property type="protein sequence ID" value="EHY32357.1"/>
    <property type="molecule type" value="Genomic_DNA"/>
</dbReference>
<name>H3KC33_9BURK</name>
<keyword evidence="2" id="KW-1185">Reference proteome</keyword>
<evidence type="ECO:0000313" key="1">
    <source>
        <dbReference type="EMBL" id="EHY32357.1"/>
    </source>
</evidence>
<proteinExistence type="predicted"/>
<organism evidence="1 2">
    <name type="scientific">Sutterella parvirubra YIT 11816</name>
    <dbReference type="NCBI Taxonomy" id="762967"/>
    <lineage>
        <taxon>Bacteria</taxon>
        <taxon>Pseudomonadati</taxon>
        <taxon>Pseudomonadota</taxon>
        <taxon>Betaproteobacteria</taxon>
        <taxon>Burkholderiales</taxon>
        <taxon>Sutterellaceae</taxon>
        <taxon>Sutterella</taxon>
    </lineage>
</organism>